<evidence type="ECO:0000313" key="2">
    <source>
        <dbReference type="Proteomes" id="UP000032180"/>
    </source>
</evidence>
<reference evidence="1" key="3">
    <citation type="submission" date="2015-04" db="UniProtKB">
        <authorList>
            <consortium name="EnsemblPlants"/>
        </authorList>
    </citation>
    <scope>IDENTIFICATION</scope>
</reference>
<sequence>MINITNGVKSCMYLLWNSSLLSRRRSWCTGPERKRDQGEEPTESLTLVPTSWGKTACLGQLQRTVVSIFQQLLSASGKTFRPHCLSCSYVDVMFMLKKRVVERFLKPKIIHNQPLFTCLWVAFTKN</sequence>
<reference evidence="2" key="2">
    <citation type="submission" date="2013-12" db="EMBL/GenBank/DDBJ databases">
        <authorList>
            <person name="Yu Y."/>
            <person name="Lee S."/>
            <person name="de Baynast K."/>
            <person name="Wissotski M."/>
            <person name="Liu L."/>
            <person name="Talag J."/>
            <person name="Goicoechea J."/>
            <person name="Angelova A."/>
            <person name="Jetty R."/>
            <person name="Kudrna D."/>
            <person name="Golser W."/>
            <person name="Rivera L."/>
            <person name="Zhang J."/>
            <person name="Wing R."/>
        </authorList>
    </citation>
    <scope>NUCLEOTIDE SEQUENCE</scope>
</reference>
<dbReference type="Gramene" id="LPERR09G03890.1">
    <property type="protein sequence ID" value="LPERR09G03890.1"/>
    <property type="gene ID" value="LPERR09G03890"/>
</dbReference>
<dbReference type="HOGENOM" id="CLU_1984806_0_0_1"/>
<proteinExistence type="predicted"/>
<dbReference type="EnsemblPlants" id="LPERR09G03890.1">
    <property type="protein sequence ID" value="LPERR09G03890.1"/>
    <property type="gene ID" value="LPERR09G03890"/>
</dbReference>
<accession>A0A0D9XCH8</accession>
<protein>
    <submittedName>
        <fullName evidence="1">Uncharacterized protein</fullName>
    </submittedName>
</protein>
<dbReference type="Proteomes" id="UP000032180">
    <property type="component" value="Chromosome 9"/>
</dbReference>
<dbReference type="AlphaFoldDB" id="A0A0D9XCH8"/>
<reference evidence="1 2" key="1">
    <citation type="submission" date="2012-08" db="EMBL/GenBank/DDBJ databases">
        <title>Oryza genome evolution.</title>
        <authorList>
            <person name="Wing R.A."/>
        </authorList>
    </citation>
    <scope>NUCLEOTIDE SEQUENCE</scope>
</reference>
<name>A0A0D9XCH8_9ORYZ</name>
<organism evidence="1 2">
    <name type="scientific">Leersia perrieri</name>
    <dbReference type="NCBI Taxonomy" id="77586"/>
    <lineage>
        <taxon>Eukaryota</taxon>
        <taxon>Viridiplantae</taxon>
        <taxon>Streptophyta</taxon>
        <taxon>Embryophyta</taxon>
        <taxon>Tracheophyta</taxon>
        <taxon>Spermatophyta</taxon>
        <taxon>Magnoliopsida</taxon>
        <taxon>Liliopsida</taxon>
        <taxon>Poales</taxon>
        <taxon>Poaceae</taxon>
        <taxon>BOP clade</taxon>
        <taxon>Oryzoideae</taxon>
        <taxon>Oryzeae</taxon>
        <taxon>Oryzinae</taxon>
        <taxon>Leersia</taxon>
    </lineage>
</organism>
<evidence type="ECO:0000313" key="1">
    <source>
        <dbReference type="EnsemblPlants" id="LPERR09G03890.1"/>
    </source>
</evidence>
<keyword evidence="2" id="KW-1185">Reference proteome</keyword>